<comment type="caution">
    <text evidence="1">The sequence shown here is derived from an EMBL/GenBank/DDBJ whole genome shotgun (WGS) entry which is preliminary data.</text>
</comment>
<sequence>MSKVLYYPIFFHMYSGFRLFSSATQQKRGILPLYAILKINIM</sequence>
<evidence type="ECO:0000313" key="1">
    <source>
        <dbReference type="EMBL" id="EDO60281.1"/>
    </source>
</evidence>
<accession>A7VWY3</accession>
<gene>
    <name evidence="1" type="ORF">CLOLEP_03107</name>
</gene>
<evidence type="ECO:0000313" key="2">
    <source>
        <dbReference type="Proteomes" id="UP000003490"/>
    </source>
</evidence>
<dbReference type="EMBL" id="ABCB02000020">
    <property type="protein sequence ID" value="EDO60281.1"/>
    <property type="molecule type" value="Genomic_DNA"/>
</dbReference>
<dbReference type="AlphaFoldDB" id="A7VWY3"/>
<proteinExistence type="predicted"/>
<dbReference type="HOGENOM" id="CLU_3249558_0_0_9"/>
<dbReference type="Proteomes" id="UP000003490">
    <property type="component" value="Unassembled WGS sequence"/>
</dbReference>
<protein>
    <submittedName>
        <fullName evidence="1">Uncharacterized protein</fullName>
    </submittedName>
</protein>
<name>A7VWY3_9FIRM</name>
<organism evidence="1 2">
    <name type="scientific">[Clostridium] leptum DSM 753</name>
    <dbReference type="NCBI Taxonomy" id="428125"/>
    <lineage>
        <taxon>Bacteria</taxon>
        <taxon>Bacillati</taxon>
        <taxon>Bacillota</taxon>
        <taxon>Clostridia</taxon>
        <taxon>Eubacteriales</taxon>
        <taxon>Oscillospiraceae</taxon>
        <taxon>Oscillospiraceae incertae sedis</taxon>
    </lineage>
</organism>
<reference evidence="1 2" key="1">
    <citation type="submission" date="2007-08" db="EMBL/GenBank/DDBJ databases">
        <title>Draft genome sequence of Clostridium leptum (DSM 753).</title>
        <authorList>
            <person name="Sudarsanam P."/>
            <person name="Ley R."/>
            <person name="Guruge J."/>
            <person name="Turnbaugh P.J."/>
            <person name="Mahowald M."/>
            <person name="Liep D."/>
            <person name="Gordon J."/>
        </authorList>
    </citation>
    <scope>NUCLEOTIDE SEQUENCE [LARGE SCALE GENOMIC DNA]</scope>
    <source>
        <strain evidence="1 2">DSM 753</strain>
    </source>
</reference>
<reference evidence="1 2" key="2">
    <citation type="submission" date="2007-08" db="EMBL/GenBank/DDBJ databases">
        <authorList>
            <person name="Fulton L."/>
            <person name="Clifton S."/>
            <person name="Fulton B."/>
            <person name="Xu J."/>
            <person name="Minx P."/>
            <person name="Pepin K.H."/>
            <person name="Johnson M."/>
            <person name="Thiruvilangam P."/>
            <person name="Bhonagiri V."/>
            <person name="Nash W.E."/>
            <person name="Wang C."/>
            <person name="Mardis E.R."/>
            <person name="Wilson R.K."/>
        </authorList>
    </citation>
    <scope>NUCLEOTIDE SEQUENCE [LARGE SCALE GENOMIC DNA]</scope>
    <source>
        <strain evidence="1 2">DSM 753</strain>
    </source>
</reference>